<dbReference type="EMBL" id="CP136426">
    <property type="protein sequence ID" value="WOC53078.1"/>
    <property type="molecule type" value="Genomic_DNA"/>
</dbReference>
<proteinExistence type="predicted"/>
<dbReference type="AlphaFoldDB" id="A0AAU0F6N3"/>
<organism evidence="1 2">
    <name type="scientific">Bergeyella porcorum</name>
    <dbReference type="NCBI Taxonomy" id="1735111"/>
    <lineage>
        <taxon>Bacteria</taxon>
        <taxon>Pseudomonadati</taxon>
        <taxon>Bacteroidota</taxon>
        <taxon>Flavobacteriia</taxon>
        <taxon>Flavobacteriales</taxon>
        <taxon>Weeksellaceae</taxon>
        <taxon>Bergeyella</taxon>
    </lineage>
</organism>
<evidence type="ECO:0000313" key="1">
    <source>
        <dbReference type="EMBL" id="WOC53078.1"/>
    </source>
</evidence>
<gene>
    <name evidence="1" type="ORF">BPO_2431</name>
</gene>
<dbReference type="Proteomes" id="UP001432059">
    <property type="component" value="Chromosome"/>
</dbReference>
<reference evidence="1" key="1">
    <citation type="submission" date="2023-10" db="EMBL/GenBank/DDBJ databases">
        <title>Characterization and whole genome sequencing of a novel strain of Bergeyella porcorum QD2021 isolated from pig.</title>
        <authorList>
            <person name="Liu G."/>
            <person name="Chen C."/>
            <person name="Han X."/>
        </authorList>
    </citation>
    <scope>NUCLEOTIDE SEQUENCE</scope>
    <source>
        <strain evidence="1">QD2021</strain>
    </source>
</reference>
<evidence type="ECO:0000313" key="2">
    <source>
        <dbReference type="Proteomes" id="UP001432059"/>
    </source>
</evidence>
<keyword evidence="2" id="KW-1185">Reference proteome</keyword>
<dbReference type="RefSeq" id="WP_327984367.1">
    <property type="nucleotide sequence ID" value="NZ_CP136426.1"/>
</dbReference>
<name>A0AAU0F6N3_9FLAO</name>
<protein>
    <submittedName>
        <fullName evidence="1">Uncharacterized protein</fullName>
    </submittedName>
</protein>
<accession>A0AAU0F6N3</accession>
<dbReference type="KEGG" id="bpor:BPO_2431"/>
<sequence length="113" mass="13045">MSIRYFTEKVLQPIFDEEMKVATVLWCPIQQETSFFSIKEYYGTTKVSGNIGDAIKYGKQAVFPSNYAGKYPLVCSENVIFGLEKLQDESFEIFSKKKVQEQVETMILKLINH</sequence>